<accession>A0A6S6XZH2</accession>
<dbReference type="RefSeq" id="WP_145771997.1">
    <property type="nucleotide sequence ID" value="NZ_LR778301.1"/>
</dbReference>
<evidence type="ECO:0000256" key="6">
    <source>
        <dbReference type="ARBA" id="ARBA00022430"/>
    </source>
</evidence>
<evidence type="ECO:0000256" key="1">
    <source>
        <dbReference type="ARBA" id="ARBA00000491"/>
    </source>
</evidence>
<evidence type="ECO:0000259" key="11">
    <source>
        <dbReference type="Pfam" id="PF00694"/>
    </source>
</evidence>
<protein>
    <recommendedName>
        <fullName evidence="10">3-isopropylmalate dehydratase small subunit</fullName>
        <ecNumber evidence="10">4.2.1.33</ecNumber>
    </recommendedName>
    <alternativeName>
        <fullName evidence="10">Alpha-IPM isomerase</fullName>
        <shortName evidence="10">IPMI</shortName>
    </alternativeName>
    <alternativeName>
        <fullName evidence="10">Isopropylmalate isomerase</fullName>
    </alternativeName>
</protein>
<keyword evidence="6 10" id="KW-0432">Leucine biosynthesis</keyword>
<evidence type="ECO:0000313" key="12">
    <source>
        <dbReference type="EMBL" id="CAB1369581.1"/>
    </source>
</evidence>
<organism evidence="12 13">
    <name type="scientific">Denitratisoma oestradiolicum</name>
    <dbReference type="NCBI Taxonomy" id="311182"/>
    <lineage>
        <taxon>Bacteria</taxon>
        <taxon>Pseudomonadati</taxon>
        <taxon>Pseudomonadota</taxon>
        <taxon>Betaproteobacteria</taxon>
        <taxon>Nitrosomonadales</taxon>
        <taxon>Sterolibacteriaceae</taxon>
        <taxon>Denitratisoma</taxon>
    </lineage>
</organism>
<keyword evidence="9 10" id="KW-0100">Branched-chain amino acid biosynthesis</keyword>
<keyword evidence="7 10" id="KW-0028">Amino-acid biosynthesis</keyword>
<evidence type="ECO:0000313" key="13">
    <source>
        <dbReference type="Proteomes" id="UP000515733"/>
    </source>
</evidence>
<evidence type="ECO:0000256" key="4">
    <source>
        <dbReference type="ARBA" id="ARBA00009845"/>
    </source>
</evidence>
<keyword evidence="8 10" id="KW-0456">Lyase</keyword>
<feature type="domain" description="Aconitase A/isopropylmalate dehydratase small subunit swivel" evidence="11">
    <location>
        <begin position="1"/>
        <end position="124"/>
    </location>
</feature>
<sequence length="208" mass="23320">MTKFEVHHGVVSALIRDNIDTDVIIPSREIKAVAKSGLGRGLFAGWRYLDPNSREENPDFVLNRPQQRNTSILLTGENFGCGSSREHAVWALAEYGIRVVIAPSFGSIFFSNCVRNGLLPVVLDKRTVEAIALETINDPQKQLLEVSLLQMTVTTAQGHCHQFALEPLAREMLLKGLDPIALTLENIEQIEAFQLNDRQIRPWAYLSR</sequence>
<evidence type="ECO:0000256" key="7">
    <source>
        <dbReference type="ARBA" id="ARBA00022605"/>
    </source>
</evidence>
<dbReference type="InterPro" id="IPR033940">
    <property type="entry name" value="IPMI_Swivel"/>
</dbReference>
<dbReference type="NCBIfam" id="TIGR00171">
    <property type="entry name" value="leuD"/>
    <property type="match status" value="1"/>
</dbReference>
<dbReference type="Pfam" id="PF00694">
    <property type="entry name" value="Aconitase_C"/>
    <property type="match status" value="1"/>
</dbReference>
<comment type="subunit">
    <text evidence="5 10">Heterodimer of LeuC and LeuD.</text>
</comment>
<keyword evidence="12" id="KW-0413">Isomerase</keyword>
<dbReference type="InterPro" id="IPR004431">
    <property type="entry name" value="3-IsopropMal_deHydase_ssu"/>
</dbReference>
<dbReference type="GO" id="GO:0009316">
    <property type="term" value="C:3-isopropylmalate dehydratase complex"/>
    <property type="evidence" value="ECO:0007669"/>
    <property type="project" value="InterPro"/>
</dbReference>
<dbReference type="Gene3D" id="3.20.19.10">
    <property type="entry name" value="Aconitase, domain 4"/>
    <property type="match status" value="1"/>
</dbReference>
<name>A0A6S6XZH2_9PROT</name>
<evidence type="ECO:0000256" key="9">
    <source>
        <dbReference type="ARBA" id="ARBA00023304"/>
    </source>
</evidence>
<dbReference type="PANTHER" id="PTHR43345:SF5">
    <property type="entry name" value="3-ISOPROPYLMALATE DEHYDRATASE SMALL SUBUNIT"/>
    <property type="match status" value="1"/>
</dbReference>
<dbReference type="GO" id="GO:0016853">
    <property type="term" value="F:isomerase activity"/>
    <property type="evidence" value="ECO:0007669"/>
    <property type="project" value="UniProtKB-KW"/>
</dbReference>
<dbReference type="GO" id="GO:0009098">
    <property type="term" value="P:L-leucine biosynthetic process"/>
    <property type="evidence" value="ECO:0007669"/>
    <property type="project" value="UniProtKB-UniRule"/>
</dbReference>
<dbReference type="NCBIfam" id="NF002458">
    <property type="entry name" value="PRK01641.1"/>
    <property type="match status" value="1"/>
</dbReference>
<reference evidence="12 13" key="1">
    <citation type="submission" date="2020-03" db="EMBL/GenBank/DDBJ databases">
        <authorList>
            <consortium name="Genoscope - CEA"/>
            <person name="William W."/>
        </authorList>
    </citation>
    <scope>NUCLEOTIDE SEQUENCE [LARGE SCALE GENOMIC DNA]</scope>
    <source>
        <strain evidence="13">DSM 16959</strain>
    </source>
</reference>
<evidence type="ECO:0000256" key="2">
    <source>
        <dbReference type="ARBA" id="ARBA00002695"/>
    </source>
</evidence>
<evidence type="ECO:0000256" key="8">
    <source>
        <dbReference type="ARBA" id="ARBA00023239"/>
    </source>
</evidence>
<evidence type="ECO:0000256" key="3">
    <source>
        <dbReference type="ARBA" id="ARBA00004729"/>
    </source>
</evidence>
<dbReference type="InterPro" id="IPR050075">
    <property type="entry name" value="LeuD"/>
</dbReference>
<comment type="function">
    <text evidence="2 10">Catalyzes the isomerization between 2-isopropylmalate and 3-isopropylmalate, via the formation of 2-isopropylmaleate.</text>
</comment>
<comment type="similarity">
    <text evidence="4 10">Belongs to the LeuD family. LeuD type 1 subfamily.</text>
</comment>
<dbReference type="EMBL" id="LR778301">
    <property type="protein sequence ID" value="CAB1369581.1"/>
    <property type="molecule type" value="Genomic_DNA"/>
</dbReference>
<dbReference type="Proteomes" id="UP000515733">
    <property type="component" value="Chromosome"/>
</dbReference>
<dbReference type="FunFam" id="3.20.19.10:FF:000003">
    <property type="entry name" value="3-isopropylmalate dehydratase small subunit"/>
    <property type="match status" value="1"/>
</dbReference>
<evidence type="ECO:0000256" key="5">
    <source>
        <dbReference type="ARBA" id="ARBA00011271"/>
    </source>
</evidence>
<keyword evidence="13" id="KW-1185">Reference proteome</keyword>
<dbReference type="PANTHER" id="PTHR43345">
    <property type="entry name" value="3-ISOPROPYLMALATE DEHYDRATASE SMALL SUBUNIT 2-RELATED-RELATED"/>
    <property type="match status" value="1"/>
</dbReference>
<comment type="catalytic activity">
    <reaction evidence="1 10">
        <text>(2R,3S)-3-isopropylmalate = (2S)-2-isopropylmalate</text>
        <dbReference type="Rhea" id="RHEA:32287"/>
        <dbReference type="ChEBI" id="CHEBI:1178"/>
        <dbReference type="ChEBI" id="CHEBI:35121"/>
        <dbReference type="EC" id="4.2.1.33"/>
    </reaction>
</comment>
<dbReference type="HAMAP" id="MF_01031">
    <property type="entry name" value="LeuD_type1"/>
    <property type="match status" value="1"/>
</dbReference>
<gene>
    <name evidence="10 12" type="primary">leuD</name>
    <name evidence="12" type="ORF">DENOEST_2416</name>
</gene>
<dbReference type="KEGG" id="doe:DENOEST_2416"/>
<dbReference type="InterPro" id="IPR000573">
    <property type="entry name" value="AconitaseA/IPMdHydase_ssu_swvl"/>
</dbReference>
<dbReference type="UniPathway" id="UPA00048">
    <property type="reaction ID" value="UER00071"/>
</dbReference>
<dbReference type="CDD" id="cd01577">
    <property type="entry name" value="IPMI_Swivel"/>
    <property type="match status" value="1"/>
</dbReference>
<comment type="pathway">
    <text evidence="3 10">Amino-acid biosynthesis; L-leucine biosynthesis; L-leucine from 3-methyl-2-oxobutanoate: step 2/4.</text>
</comment>
<dbReference type="OrthoDB" id="9777465at2"/>
<dbReference type="EC" id="4.2.1.33" evidence="10"/>
<evidence type="ECO:0000256" key="10">
    <source>
        <dbReference type="HAMAP-Rule" id="MF_01031"/>
    </source>
</evidence>
<dbReference type="GO" id="GO:0003861">
    <property type="term" value="F:3-isopropylmalate dehydratase activity"/>
    <property type="evidence" value="ECO:0007669"/>
    <property type="project" value="UniProtKB-UniRule"/>
</dbReference>
<dbReference type="SUPFAM" id="SSF52016">
    <property type="entry name" value="LeuD/IlvD-like"/>
    <property type="match status" value="1"/>
</dbReference>
<dbReference type="AlphaFoldDB" id="A0A6S6XZH2"/>
<proteinExistence type="inferred from homology"/>
<dbReference type="InterPro" id="IPR015928">
    <property type="entry name" value="Aconitase/3IPM_dehydase_swvl"/>
</dbReference>